<feature type="compositionally biased region" description="Basic and acidic residues" evidence="1">
    <location>
        <begin position="92"/>
        <end position="108"/>
    </location>
</feature>
<evidence type="ECO:0000259" key="2">
    <source>
        <dbReference type="PROSITE" id="PS50943"/>
    </source>
</evidence>
<dbReference type="Gene3D" id="1.10.260.40">
    <property type="entry name" value="lambda repressor-like DNA-binding domains"/>
    <property type="match status" value="1"/>
</dbReference>
<keyword evidence="4" id="KW-1185">Reference proteome</keyword>
<dbReference type="PROSITE" id="PS50943">
    <property type="entry name" value="HTH_CROC1"/>
    <property type="match status" value="1"/>
</dbReference>
<dbReference type="InterPro" id="IPR001387">
    <property type="entry name" value="Cro/C1-type_HTH"/>
</dbReference>
<organism evidence="3 4">
    <name type="scientific">Streptomyces luteoverticillatus</name>
    <name type="common">Streptoverticillium luteoverticillatus</name>
    <dbReference type="NCBI Taxonomy" id="66425"/>
    <lineage>
        <taxon>Bacteria</taxon>
        <taxon>Bacillati</taxon>
        <taxon>Actinomycetota</taxon>
        <taxon>Actinomycetes</taxon>
        <taxon>Kitasatosporales</taxon>
        <taxon>Streptomycetaceae</taxon>
        <taxon>Streptomyces</taxon>
    </lineage>
</organism>
<dbReference type="InterPro" id="IPR010982">
    <property type="entry name" value="Lambda_DNA-bd_dom_sf"/>
</dbReference>
<dbReference type="Pfam" id="PF13560">
    <property type="entry name" value="HTH_31"/>
    <property type="match status" value="1"/>
</dbReference>
<dbReference type="EMBL" id="CP034587">
    <property type="protein sequence ID" value="AZQ74702.1"/>
    <property type="molecule type" value="Genomic_DNA"/>
</dbReference>
<proteinExistence type="predicted"/>
<dbReference type="GO" id="GO:0043531">
    <property type="term" value="F:ADP binding"/>
    <property type="evidence" value="ECO:0007669"/>
    <property type="project" value="InterPro"/>
</dbReference>
<dbReference type="RefSeq" id="WP_126917204.1">
    <property type="nucleotide sequence ID" value="NZ_CP034587.1"/>
</dbReference>
<reference evidence="3 4" key="1">
    <citation type="submission" date="2018-12" db="EMBL/GenBank/DDBJ databases">
        <title>The whole draft genome of Streptomyce luteoverticillatus CGMCC 15060.</title>
        <authorList>
            <person name="Feng Z."/>
            <person name="Chen G."/>
            <person name="Zhang J."/>
            <person name="Zhu H."/>
            <person name="Yu X."/>
            <person name="Zhang W."/>
            <person name="Zhang X."/>
        </authorList>
    </citation>
    <scope>NUCLEOTIDE SEQUENCE [LARGE SCALE GENOMIC DNA]</scope>
    <source>
        <strain evidence="3 4">CGMCC 15060</strain>
    </source>
</reference>
<dbReference type="Proteomes" id="UP000267900">
    <property type="component" value="Chromosome"/>
</dbReference>
<dbReference type="SMART" id="SM00530">
    <property type="entry name" value="HTH_XRE"/>
    <property type="match status" value="1"/>
</dbReference>
<evidence type="ECO:0000313" key="3">
    <source>
        <dbReference type="EMBL" id="AZQ74702.1"/>
    </source>
</evidence>
<dbReference type="InterPro" id="IPR027417">
    <property type="entry name" value="P-loop_NTPase"/>
</dbReference>
<feature type="domain" description="HTH cro/C1-type" evidence="2">
    <location>
        <begin position="16"/>
        <end position="64"/>
    </location>
</feature>
<dbReference type="InterPro" id="IPR049945">
    <property type="entry name" value="AAA_22"/>
</dbReference>
<dbReference type="Pfam" id="PF13401">
    <property type="entry name" value="AAA_22"/>
    <property type="match status" value="1"/>
</dbReference>
<gene>
    <name evidence="3" type="ORF">EKH77_28960</name>
</gene>
<dbReference type="CDD" id="cd00093">
    <property type="entry name" value="HTH_XRE"/>
    <property type="match status" value="1"/>
</dbReference>
<evidence type="ECO:0000256" key="1">
    <source>
        <dbReference type="SAM" id="MobiDB-lite"/>
    </source>
</evidence>
<dbReference type="Gene3D" id="3.40.50.300">
    <property type="entry name" value="P-loop containing nucleotide triphosphate hydrolases"/>
    <property type="match status" value="1"/>
</dbReference>
<dbReference type="PRINTS" id="PR00364">
    <property type="entry name" value="DISEASERSIST"/>
</dbReference>
<dbReference type="SUPFAM" id="SSF52540">
    <property type="entry name" value="P-loop containing nucleoside triphosphate hydrolases"/>
    <property type="match status" value="1"/>
</dbReference>
<dbReference type="PANTHER" id="PTHR47691:SF3">
    <property type="entry name" value="HTH-TYPE TRANSCRIPTIONAL REGULATOR RV0890C-RELATED"/>
    <property type="match status" value="1"/>
</dbReference>
<accession>A0A3Q9FY64</accession>
<sequence>MTLTDGGQGLAFGPLLRRYRLSAGMTQQELAGASTLSVRAIGDLERGRTGRPQRKSVELLAGALAQGDEAARRLVEAARAARLAPEPDDAPEERPGDDAAAHAARTDGGRAPGMRVPGAPVCELPPDTPDFTARQRELLGIEGALAPEGVRCGQRLTLVAGHPGAGKTALAVRAAHRMRSRFPDGQLFVQLSPAGHPALGPDDVVRHLLRSLGDPAGGAGPVEEAGARLRAALARRRVLIVLDDAVAEGQVRCACPGVGGSAVLATCRRRLSALPGAGRVDVGAFTTEESLAFLARMVGEERVRRERAEAALVAELCGRIPLALRVVGCRLLARPHWTMRTLVDEVLHDPRTRLRELSSGDLTVRAAVAAAFGVLDDQTRWALRRLAAARAPGFGLRGAATLLGCGTARTHRILGDLLDGHLLEALDGRRAAEPSYVVPPVIRLFALEGSEAAATGPVPLVRSGPARS</sequence>
<evidence type="ECO:0000313" key="4">
    <source>
        <dbReference type="Proteomes" id="UP000267900"/>
    </source>
</evidence>
<dbReference type="AlphaFoldDB" id="A0A3Q9FY64"/>
<dbReference type="SUPFAM" id="SSF47413">
    <property type="entry name" value="lambda repressor-like DNA-binding domains"/>
    <property type="match status" value="1"/>
</dbReference>
<protein>
    <submittedName>
        <fullName evidence="3">Helix-turn-helix domain-containing protein</fullName>
    </submittedName>
</protein>
<feature type="region of interest" description="Disordered" evidence="1">
    <location>
        <begin position="80"/>
        <end position="115"/>
    </location>
</feature>
<dbReference type="GO" id="GO:0003677">
    <property type="term" value="F:DNA binding"/>
    <property type="evidence" value="ECO:0007669"/>
    <property type="project" value="InterPro"/>
</dbReference>
<dbReference type="OrthoDB" id="7628974at2"/>
<dbReference type="PANTHER" id="PTHR47691">
    <property type="entry name" value="REGULATOR-RELATED"/>
    <property type="match status" value="1"/>
</dbReference>
<name>A0A3Q9FY64_STRLT</name>